<dbReference type="SUPFAM" id="SSF46689">
    <property type="entry name" value="Homeodomain-like"/>
    <property type="match status" value="1"/>
</dbReference>
<dbReference type="Pfam" id="PF01527">
    <property type="entry name" value="HTH_Tnp_1"/>
    <property type="match status" value="1"/>
</dbReference>
<dbReference type="EMBL" id="VTEH01000001">
    <property type="protein sequence ID" value="TYR77862.1"/>
    <property type="molecule type" value="Genomic_DNA"/>
</dbReference>
<feature type="coiled-coil region" evidence="1">
    <location>
        <begin position="64"/>
        <end position="95"/>
    </location>
</feature>
<dbReference type="GO" id="GO:0003677">
    <property type="term" value="F:DNA binding"/>
    <property type="evidence" value="ECO:0007669"/>
    <property type="project" value="InterPro"/>
</dbReference>
<dbReference type="Gene3D" id="1.10.10.60">
    <property type="entry name" value="Homeodomain-like"/>
    <property type="match status" value="1"/>
</dbReference>
<reference evidence="2 3" key="1">
    <citation type="submission" date="2019-08" db="EMBL/GenBank/DDBJ databases">
        <title>Bacillus genomes from the desert of Cuatro Cienegas, Coahuila.</title>
        <authorList>
            <person name="Olmedo-Alvarez G."/>
        </authorList>
    </citation>
    <scope>NUCLEOTIDE SEQUENCE [LARGE SCALE GENOMIC DNA]</scope>
    <source>
        <strain evidence="2 3">CH40_1T</strain>
    </source>
</reference>
<evidence type="ECO:0000313" key="2">
    <source>
        <dbReference type="EMBL" id="TYR77862.1"/>
    </source>
</evidence>
<protein>
    <submittedName>
        <fullName evidence="2">Transposase</fullName>
    </submittedName>
</protein>
<evidence type="ECO:0000256" key="1">
    <source>
        <dbReference type="SAM" id="Coils"/>
    </source>
</evidence>
<dbReference type="GO" id="GO:0006313">
    <property type="term" value="P:DNA transposition"/>
    <property type="evidence" value="ECO:0007669"/>
    <property type="project" value="InterPro"/>
</dbReference>
<dbReference type="RefSeq" id="WP_148945444.1">
    <property type="nucleotide sequence ID" value="NZ_VTEH01000001.1"/>
</dbReference>
<accession>A0A5D4KKS4</accession>
<keyword evidence="1" id="KW-0175">Coiled coil</keyword>
<dbReference type="InterPro" id="IPR002514">
    <property type="entry name" value="Transposase_8"/>
</dbReference>
<gene>
    <name evidence="2" type="ORF">FZC79_03360</name>
</gene>
<dbReference type="Proteomes" id="UP000323317">
    <property type="component" value="Unassembled WGS sequence"/>
</dbReference>
<dbReference type="AlphaFoldDB" id="A0A5D4KKS4"/>
<organism evidence="2 3">
    <name type="scientific">Rossellomorea vietnamensis</name>
    <dbReference type="NCBI Taxonomy" id="218284"/>
    <lineage>
        <taxon>Bacteria</taxon>
        <taxon>Bacillati</taxon>
        <taxon>Bacillota</taxon>
        <taxon>Bacilli</taxon>
        <taxon>Bacillales</taxon>
        <taxon>Bacillaceae</taxon>
        <taxon>Rossellomorea</taxon>
    </lineage>
</organism>
<sequence>MGKHYSSEYKEYVCKMVAEEGRKASEVAYELEIPYTTMTKWVRKYKKDIQAQNSKHDYVTPSEFEKLKKQHEKEMKALQEENEILKKAMHIFTKKTE</sequence>
<name>A0A5D4KKS4_9BACI</name>
<comment type="caution">
    <text evidence="2">The sequence shown here is derived from an EMBL/GenBank/DDBJ whole genome shotgun (WGS) entry which is preliminary data.</text>
</comment>
<proteinExistence type="predicted"/>
<evidence type="ECO:0000313" key="3">
    <source>
        <dbReference type="Proteomes" id="UP000323317"/>
    </source>
</evidence>
<dbReference type="InterPro" id="IPR009057">
    <property type="entry name" value="Homeodomain-like_sf"/>
</dbReference>
<dbReference type="GO" id="GO:0004803">
    <property type="term" value="F:transposase activity"/>
    <property type="evidence" value="ECO:0007669"/>
    <property type="project" value="InterPro"/>
</dbReference>